<evidence type="ECO:0000313" key="1">
    <source>
        <dbReference type="EMBL" id="SVE46960.1"/>
    </source>
</evidence>
<evidence type="ECO:0008006" key="2">
    <source>
        <dbReference type="Google" id="ProtNLM"/>
    </source>
</evidence>
<dbReference type="EMBL" id="UINC01219481">
    <property type="protein sequence ID" value="SVE46960.1"/>
    <property type="molecule type" value="Genomic_DNA"/>
</dbReference>
<feature type="non-terminal residue" evidence="1">
    <location>
        <position position="176"/>
    </location>
</feature>
<accession>A0A383DRT0</accession>
<sequence>MTDAGEGRRLLGYVPYGRNLERPADRRRFPQYAAVRNLPFKIVSGWEDSDVIVLSAAADVTKWVHAPSNRRIIVDLPDALLDDNRRLRRSFRGLAKWLGGEVRRPVLSYHRAVERLLERADAVVCSTEEQAARIARHCPNVHPILDLHVEFECLPPTRRTSDRLDIVWEGLTATLP</sequence>
<gene>
    <name evidence="1" type="ORF">METZ01_LOCUS499814</name>
</gene>
<organism evidence="1">
    <name type="scientific">marine metagenome</name>
    <dbReference type="NCBI Taxonomy" id="408172"/>
    <lineage>
        <taxon>unclassified sequences</taxon>
        <taxon>metagenomes</taxon>
        <taxon>ecological metagenomes</taxon>
    </lineage>
</organism>
<protein>
    <recommendedName>
        <fullName evidence="2">Glycosyltransferase subfamily 4-like N-terminal domain-containing protein</fullName>
    </recommendedName>
</protein>
<proteinExistence type="predicted"/>
<name>A0A383DRT0_9ZZZZ</name>
<dbReference type="AlphaFoldDB" id="A0A383DRT0"/>
<reference evidence="1" key="1">
    <citation type="submission" date="2018-05" db="EMBL/GenBank/DDBJ databases">
        <authorList>
            <person name="Lanie J.A."/>
            <person name="Ng W.-L."/>
            <person name="Kazmierczak K.M."/>
            <person name="Andrzejewski T.M."/>
            <person name="Davidsen T.M."/>
            <person name="Wayne K.J."/>
            <person name="Tettelin H."/>
            <person name="Glass J.I."/>
            <person name="Rusch D."/>
            <person name="Podicherti R."/>
            <person name="Tsui H.-C.T."/>
            <person name="Winkler M.E."/>
        </authorList>
    </citation>
    <scope>NUCLEOTIDE SEQUENCE</scope>
</reference>